<organism evidence="1 2">
    <name type="scientific">Thecamonas trahens ATCC 50062</name>
    <dbReference type="NCBI Taxonomy" id="461836"/>
    <lineage>
        <taxon>Eukaryota</taxon>
        <taxon>Apusozoa</taxon>
        <taxon>Apusomonadida</taxon>
        <taxon>Apusomonadidae</taxon>
        <taxon>Thecamonas</taxon>
    </lineage>
</organism>
<evidence type="ECO:0000313" key="2">
    <source>
        <dbReference type="Proteomes" id="UP000054408"/>
    </source>
</evidence>
<dbReference type="EMBL" id="GL349472">
    <property type="protein sequence ID" value="KNC52388.1"/>
    <property type="molecule type" value="Genomic_DNA"/>
</dbReference>
<dbReference type="RefSeq" id="XP_013755432.1">
    <property type="nucleotide sequence ID" value="XM_013899978.1"/>
</dbReference>
<name>A0A0L0DLX2_THETB</name>
<dbReference type="GeneID" id="25567071"/>
<reference evidence="1 2" key="1">
    <citation type="submission" date="2010-05" db="EMBL/GenBank/DDBJ databases">
        <title>The Genome Sequence of Thecamonas trahens ATCC 50062.</title>
        <authorList>
            <consortium name="The Broad Institute Genome Sequencing Platform"/>
            <person name="Russ C."/>
            <person name="Cuomo C."/>
            <person name="Shea T."/>
            <person name="Young S.K."/>
            <person name="Zeng Q."/>
            <person name="Koehrsen M."/>
            <person name="Haas B."/>
            <person name="Borodovsky M."/>
            <person name="Guigo R."/>
            <person name="Alvarado L."/>
            <person name="Berlin A."/>
            <person name="Bochicchio J."/>
            <person name="Borenstein D."/>
            <person name="Chapman S."/>
            <person name="Chen Z."/>
            <person name="Freedman E."/>
            <person name="Gellesch M."/>
            <person name="Goldberg J."/>
            <person name="Griggs A."/>
            <person name="Gujja S."/>
            <person name="Heilman E."/>
            <person name="Heiman D."/>
            <person name="Hepburn T."/>
            <person name="Howarth C."/>
            <person name="Jen D."/>
            <person name="Larson L."/>
            <person name="Mehta T."/>
            <person name="Park D."/>
            <person name="Pearson M."/>
            <person name="Roberts A."/>
            <person name="Saif S."/>
            <person name="Shenoy N."/>
            <person name="Sisk P."/>
            <person name="Stolte C."/>
            <person name="Sykes S."/>
            <person name="Thomson T."/>
            <person name="Walk T."/>
            <person name="White J."/>
            <person name="Yandava C."/>
            <person name="Burger G."/>
            <person name="Gray M.W."/>
            <person name="Holland P.W.H."/>
            <person name="King N."/>
            <person name="Lang F.B.F."/>
            <person name="Roger A.J."/>
            <person name="Ruiz-Trillo I."/>
            <person name="Lander E."/>
            <person name="Nusbaum C."/>
        </authorList>
    </citation>
    <scope>NUCLEOTIDE SEQUENCE [LARGE SCALE GENOMIC DNA]</scope>
    <source>
        <strain evidence="1 2">ATCC 50062</strain>
    </source>
</reference>
<dbReference type="AlphaFoldDB" id="A0A0L0DLX2"/>
<sequence length="193" mass="19409">MALAWARMARQGAAVMAAVAASSRRGWARAAGGGAARARRTECSRCGLPSPGPVAVAGIAPAVPSLALGGLDTAMELAGVPECRAVHGVGAGSAGAEYNLFCLREWLPALPKLCVELAADGSVANRAGAYTAPELKLVTLSDSRWVMAGEALPKLLADAGAADTAAVPDDALRVAAEVNDGAPAAHGSFTWHE</sequence>
<gene>
    <name evidence="1" type="ORF">AMSG_08362</name>
</gene>
<accession>A0A0L0DLX2</accession>
<dbReference type="Proteomes" id="UP000054408">
    <property type="component" value="Unassembled WGS sequence"/>
</dbReference>
<protein>
    <submittedName>
        <fullName evidence="1">Uncharacterized protein</fullName>
    </submittedName>
</protein>
<keyword evidence="2" id="KW-1185">Reference proteome</keyword>
<proteinExistence type="predicted"/>
<evidence type="ECO:0000313" key="1">
    <source>
        <dbReference type="EMBL" id="KNC52388.1"/>
    </source>
</evidence>